<keyword evidence="7" id="KW-1185">Reference proteome</keyword>
<name>A0A2B7XPU3_POLH7</name>
<dbReference type="GO" id="GO:0005525">
    <property type="term" value="F:GTP binding"/>
    <property type="evidence" value="ECO:0007669"/>
    <property type="project" value="UniProtKB-KW"/>
</dbReference>
<dbReference type="OrthoDB" id="427186at2759"/>
<dbReference type="Proteomes" id="UP000224634">
    <property type="component" value="Unassembled WGS sequence"/>
</dbReference>
<evidence type="ECO:0000256" key="1">
    <source>
        <dbReference type="ARBA" id="ARBA00022741"/>
    </source>
</evidence>
<feature type="binding site" evidence="4">
    <location>
        <position position="51"/>
    </location>
    <ligand>
        <name>Mg(2+)</name>
        <dbReference type="ChEBI" id="CHEBI:18420"/>
    </ligand>
</feature>
<evidence type="ECO:0000256" key="3">
    <source>
        <dbReference type="PIRSR" id="PIRSR606689-1"/>
    </source>
</evidence>
<dbReference type="PANTHER" id="PTHR11711">
    <property type="entry name" value="ADP RIBOSYLATION FACTOR-RELATED"/>
    <property type="match status" value="1"/>
</dbReference>
<dbReference type="Pfam" id="PF00025">
    <property type="entry name" value="Arf"/>
    <property type="match status" value="1"/>
</dbReference>
<comment type="caution">
    <text evidence="6">The sequence shown here is derived from an EMBL/GenBank/DDBJ whole genome shotgun (WGS) entry which is preliminary data.</text>
</comment>
<dbReference type="SMART" id="SM00177">
    <property type="entry name" value="ARF"/>
    <property type="match status" value="1"/>
</dbReference>
<keyword evidence="4" id="KW-0460">Magnesium</keyword>
<feature type="region of interest" description="Disordered" evidence="5">
    <location>
        <begin position="377"/>
        <end position="398"/>
    </location>
</feature>
<sequence length="734" mass="83656">MAKFISTASAYVSRLFHTPNQRVVIAGMDSCGKTTLLYRLKANKFAVTIPTIGFNVETIQRQGVDFTLLDIGGGCSSLARMTHIYFYPESIVVFLIDASDTERMDYSILELKILLDGHYDIQHMVIVFTKLDLAEATTNFPDLVKRTKAVVSSYKTLGFQCEVYDDLNRFSAATGAQMDILMKRLVSIANKVPTNVMKEPAQKASEPPKGHSPYEEFRKRATEESKHVDQKLSADEFMARMIVGKLTDWSHYPHIRAGFITLCDCLLKESVVFEATDIFLEKLEKMLKASPGRFRNTVHRTMTTFWLHRIYMAMLLDMQDRGSLPSRDEFHGFVLRHLDLMDGRSWERHYTKDLLFSPSARDNWRLPDRDPLAQTIIDIPQKEEKESKRPPSSAKPNKNSEILKRFAYATLKTAKTANRRRAAVINETFPLIQSQIMRLRAESPGAAEPYSETQAYFWIQILHAAVQSLPPDYGLDISRLSYESFKLLFPNLLAADDAWKGYYSPEQWDSIEARMSTILPKLNPLPSIFQAPDKTCMDEAITSTLDEKYASKGNRSAPDGQPSMEDIFLQVRLAVKATSLSIYSNTNPPDTHEGLIRHIFNQIIAVHPEPLVARKSLSIVAWDAVQFLVDDLQVTHAVFWSRMVLSAFYTMEASFHEKAAQFQTMEPGSVAAEKMQNELFPLFLTASPELIWDGLWKSYYSDVAWKSEDAGKMYLLPDLRQIPYVEGRKESSWM</sequence>
<evidence type="ECO:0000313" key="7">
    <source>
        <dbReference type="Proteomes" id="UP000224634"/>
    </source>
</evidence>
<dbReference type="InterPro" id="IPR024156">
    <property type="entry name" value="Small_GTPase_ARF"/>
</dbReference>
<reference evidence="6 7" key="1">
    <citation type="submission" date="2017-10" db="EMBL/GenBank/DDBJ databases">
        <title>Comparative genomics in systemic dimorphic fungi from Ajellomycetaceae.</title>
        <authorList>
            <person name="Munoz J.F."/>
            <person name="Mcewen J.G."/>
            <person name="Clay O.K."/>
            <person name="Cuomo C.A."/>
        </authorList>
    </citation>
    <scope>NUCLEOTIDE SEQUENCE [LARGE SCALE GENOMIC DNA]</scope>
    <source>
        <strain evidence="6 7">UAMH7299</strain>
    </source>
</reference>
<dbReference type="Gene3D" id="3.40.50.300">
    <property type="entry name" value="P-loop containing nucleotide triphosphate hydrolases"/>
    <property type="match status" value="1"/>
</dbReference>
<feature type="compositionally biased region" description="Basic and acidic residues" evidence="5">
    <location>
        <begin position="206"/>
        <end position="225"/>
    </location>
</feature>
<evidence type="ECO:0000256" key="4">
    <source>
        <dbReference type="PIRSR" id="PIRSR606689-2"/>
    </source>
</evidence>
<dbReference type="InterPro" id="IPR006689">
    <property type="entry name" value="Small_GTPase_ARF/SAR"/>
</dbReference>
<dbReference type="AlphaFoldDB" id="A0A2B7XPU3"/>
<dbReference type="GO" id="GO:0003924">
    <property type="term" value="F:GTPase activity"/>
    <property type="evidence" value="ECO:0007669"/>
    <property type="project" value="InterPro"/>
</dbReference>
<proteinExistence type="predicted"/>
<keyword evidence="1 3" id="KW-0547">Nucleotide-binding</keyword>
<dbReference type="InterPro" id="IPR027417">
    <property type="entry name" value="P-loop_NTPase"/>
</dbReference>
<protein>
    <submittedName>
        <fullName evidence="6">Uncharacterized protein</fullName>
    </submittedName>
</protein>
<evidence type="ECO:0000256" key="5">
    <source>
        <dbReference type="SAM" id="MobiDB-lite"/>
    </source>
</evidence>
<dbReference type="PRINTS" id="PR00328">
    <property type="entry name" value="SAR1GTPBP"/>
</dbReference>
<feature type="region of interest" description="Disordered" evidence="5">
    <location>
        <begin position="199"/>
        <end position="225"/>
    </location>
</feature>
<keyword evidence="2 3" id="KW-0342">GTP-binding</keyword>
<dbReference type="SUPFAM" id="SSF52540">
    <property type="entry name" value="P-loop containing nucleoside triphosphate hydrolases"/>
    <property type="match status" value="1"/>
</dbReference>
<dbReference type="STRING" id="1447883.A0A2B7XPU3"/>
<dbReference type="GO" id="GO:0046872">
    <property type="term" value="F:metal ion binding"/>
    <property type="evidence" value="ECO:0007669"/>
    <property type="project" value="UniProtKB-KW"/>
</dbReference>
<keyword evidence="4" id="KW-0479">Metal-binding</keyword>
<feature type="binding site" evidence="3">
    <location>
        <begin position="27"/>
        <end position="34"/>
    </location>
    <ligand>
        <name>GTP</name>
        <dbReference type="ChEBI" id="CHEBI:37565"/>
    </ligand>
</feature>
<accession>A0A2B7XPU3</accession>
<feature type="binding site" evidence="3">
    <location>
        <position position="73"/>
    </location>
    <ligand>
        <name>GTP</name>
        <dbReference type="ChEBI" id="CHEBI:37565"/>
    </ligand>
</feature>
<gene>
    <name evidence="6" type="ORF">AJ80_07482</name>
</gene>
<feature type="compositionally biased region" description="Basic and acidic residues" evidence="5">
    <location>
        <begin position="380"/>
        <end position="389"/>
    </location>
</feature>
<organism evidence="6 7">
    <name type="scientific">Polytolypa hystricis (strain UAMH7299)</name>
    <dbReference type="NCBI Taxonomy" id="1447883"/>
    <lineage>
        <taxon>Eukaryota</taxon>
        <taxon>Fungi</taxon>
        <taxon>Dikarya</taxon>
        <taxon>Ascomycota</taxon>
        <taxon>Pezizomycotina</taxon>
        <taxon>Eurotiomycetes</taxon>
        <taxon>Eurotiomycetidae</taxon>
        <taxon>Onygenales</taxon>
        <taxon>Onygenales incertae sedis</taxon>
        <taxon>Polytolypa</taxon>
    </lineage>
</organism>
<evidence type="ECO:0000256" key="2">
    <source>
        <dbReference type="ARBA" id="ARBA00023134"/>
    </source>
</evidence>
<dbReference type="EMBL" id="PDNA01000145">
    <property type="protein sequence ID" value="PGH10537.1"/>
    <property type="molecule type" value="Genomic_DNA"/>
</dbReference>
<feature type="binding site" evidence="4">
    <location>
        <position position="34"/>
    </location>
    <ligand>
        <name>Mg(2+)</name>
        <dbReference type="ChEBI" id="CHEBI:18420"/>
    </ligand>
</feature>
<dbReference type="SMART" id="SM00178">
    <property type="entry name" value="SAR"/>
    <property type="match status" value="1"/>
</dbReference>
<dbReference type="PROSITE" id="PS51417">
    <property type="entry name" value="ARF"/>
    <property type="match status" value="1"/>
</dbReference>
<evidence type="ECO:0000313" key="6">
    <source>
        <dbReference type="EMBL" id="PGH10537.1"/>
    </source>
</evidence>